<accession>A0A011LYB9</accession>
<dbReference type="InterPro" id="IPR053738">
    <property type="entry name" value="Lambda_capsid_assembly"/>
</dbReference>
<organism evidence="1 2">
    <name type="scientific">Mannheimia granulomatis</name>
    <dbReference type="NCBI Taxonomy" id="85402"/>
    <lineage>
        <taxon>Bacteria</taxon>
        <taxon>Pseudomonadati</taxon>
        <taxon>Pseudomonadota</taxon>
        <taxon>Gammaproteobacteria</taxon>
        <taxon>Pasteurellales</taxon>
        <taxon>Pasteurellaceae</taxon>
        <taxon>Mannheimia</taxon>
    </lineage>
</organism>
<dbReference type="EMBL" id="JANJ01000004">
    <property type="protein sequence ID" value="EXI62223.1"/>
    <property type="molecule type" value="Genomic_DNA"/>
</dbReference>
<dbReference type="AlphaFoldDB" id="A0A011LYB9"/>
<keyword evidence="2" id="KW-1185">Reference proteome</keyword>
<gene>
    <name evidence="1" type="ORF">AK33_05720</name>
</gene>
<dbReference type="Proteomes" id="UP000054123">
    <property type="component" value="Unassembled WGS sequence"/>
</dbReference>
<dbReference type="RefSeq" id="WP_042802608.1">
    <property type="nucleotide sequence ID" value="NZ_AVSP01000014.1"/>
</dbReference>
<evidence type="ECO:0000313" key="2">
    <source>
        <dbReference type="Proteomes" id="UP000054123"/>
    </source>
</evidence>
<comment type="caution">
    <text evidence="1">The sequence shown here is derived from an EMBL/GenBank/DDBJ whole genome shotgun (WGS) entry which is preliminary data.</text>
</comment>
<name>A0A011LYB9_9PAST</name>
<reference evidence="1 2" key="1">
    <citation type="journal article" date="2014" name="Genome Announc.">
        <title>Genome Sequence of a Presumptive Mannheimia haemolytica Strain with an A1/A6-Cross-Reactive Serotype from a White-Tailed Deer (Odocoileus virginianus).</title>
        <authorList>
            <person name="Lawrence P.K."/>
            <person name="Bey R.F."/>
            <person name="Wiener B."/>
            <person name="Kittichotirat W."/>
            <person name="Bumgarner R.E."/>
        </authorList>
    </citation>
    <scope>NUCLEOTIDE SEQUENCE [LARGE SCALE GENOMIC DNA]</scope>
    <source>
        <strain evidence="1 2">PKL10</strain>
    </source>
</reference>
<sequence>MSGQKAHTRLTDPVLTQFALGYKNEEFVGETLLPIVETPKEGARLPKFGKEAFVVESDERELHASSNVITPAKVTQESIQLSEKDLAYPIDYREGKEADFAYERYAVSIISEKMALNREKRIATLVNNEAAYGASNKVVLSGSSQFSHKDSDILGVFDDGFEAVRKAGAGKVNSIVIPANAWKAIKSHAQVLDWLKRHKLNRLTPQLFADMLSEEDQTLTIKIGRATYRATLDGTDTSIWADNIVMAHVAQPGADGKHFMYNPSFGYTFRREGSQVVDKYDKEGGKVYYVRETDINKEYLLMPEAGFLIKSAV</sequence>
<proteinExistence type="predicted"/>
<protein>
    <submittedName>
        <fullName evidence="1">Uncharacterized protein</fullName>
    </submittedName>
</protein>
<dbReference type="OrthoDB" id="572526at2"/>
<dbReference type="PATRIC" id="fig|1450449.3.peg.1117"/>
<dbReference type="Gene3D" id="3.90.1690.10">
    <property type="entry name" value="phage-related protein like domain"/>
    <property type="match status" value="1"/>
</dbReference>
<evidence type="ECO:0000313" key="1">
    <source>
        <dbReference type="EMBL" id="EXI62223.1"/>
    </source>
</evidence>